<reference evidence="1 2" key="1">
    <citation type="submission" date="2023-12" db="EMBL/GenBank/DDBJ databases">
        <title>Baltic Sea Cyanobacteria.</title>
        <authorList>
            <person name="Delbaje E."/>
            <person name="Fewer D.P."/>
            <person name="Shishido T.K."/>
        </authorList>
    </citation>
    <scope>NUCLEOTIDE SEQUENCE [LARGE SCALE GENOMIC DNA]</scope>
    <source>
        <strain evidence="1 2">UHCC 0370</strain>
    </source>
</reference>
<dbReference type="InterPro" id="IPR045397">
    <property type="entry name" value="TumE-like"/>
</dbReference>
<organism evidence="1 2">
    <name type="scientific">Pseudanabaena galeata UHCC 0370</name>
    <dbReference type="NCBI Taxonomy" id="3110310"/>
    <lineage>
        <taxon>Bacteria</taxon>
        <taxon>Bacillati</taxon>
        <taxon>Cyanobacteriota</taxon>
        <taxon>Cyanophyceae</taxon>
        <taxon>Pseudanabaenales</taxon>
        <taxon>Pseudanabaenaceae</taxon>
        <taxon>Pseudanabaena</taxon>
    </lineage>
</organism>
<comment type="caution">
    <text evidence="1">The sequence shown here is derived from an EMBL/GenBank/DDBJ whole genome shotgun (WGS) entry which is preliminary data.</text>
</comment>
<name>A0ABU5TN16_9CYAN</name>
<protein>
    <submittedName>
        <fullName evidence="1">DUF6516 family protein</fullName>
    </submittedName>
</protein>
<accession>A0ABU5TN16</accession>
<sequence length="128" mass="14699">MSVSSYFQDLVLAVSRLEDYGLAKTITSNSESRPSGELFINIKVELIDNSLLFIREYISAKQEQIEHFSYAYQYQDAGESLIFRYDNAAHKPPLSEKEHKHLQNGEIIVYPLPSIELIIDETLAWLTT</sequence>
<keyword evidence="2" id="KW-1185">Reference proteome</keyword>
<gene>
    <name evidence="1" type="ORF">VB774_18685</name>
</gene>
<dbReference type="EMBL" id="JAYGIE010000095">
    <property type="protein sequence ID" value="MEA5479654.1"/>
    <property type="molecule type" value="Genomic_DNA"/>
</dbReference>
<dbReference type="Pfam" id="PF20126">
    <property type="entry name" value="TumE"/>
    <property type="match status" value="1"/>
</dbReference>
<proteinExistence type="predicted"/>
<dbReference type="Proteomes" id="UP001301388">
    <property type="component" value="Unassembled WGS sequence"/>
</dbReference>
<evidence type="ECO:0000313" key="2">
    <source>
        <dbReference type="Proteomes" id="UP001301388"/>
    </source>
</evidence>
<evidence type="ECO:0000313" key="1">
    <source>
        <dbReference type="EMBL" id="MEA5479654.1"/>
    </source>
</evidence>
<dbReference type="RefSeq" id="WP_323262836.1">
    <property type="nucleotide sequence ID" value="NZ_JAYGIE010000095.1"/>
</dbReference>